<evidence type="ECO:0000313" key="6">
    <source>
        <dbReference type="Proteomes" id="UP000250918"/>
    </source>
</evidence>
<dbReference type="FunFam" id="3.90.550.10:FF:000122">
    <property type="entry name" value="Dolichol-phosphate mannosyltransferase subunit 1"/>
    <property type="match status" value="1"/>
</dbReference>
<name>A0A855WYS4_9BACT</name>
<gene>
    <name evidence="5" type="ORF">C3F09_13025</name>
</gene>
<evidence type="ECO:0000313" key="5">
    <source>
        <dbReference type="EMBL" id="PWB67664.1"/>
    </source>
</evidence>
<organism evidence="5 6">
    <name type="scientific">candidate division GN15 bacterium</name>
    <dbReference type="NCBI Taxonomy" id="2072418"/>
    <lineage>
        <taxon>Bacteria</taxon>
        <taxon>candidate division GN15</taxon>
    </lineage>
</organism>
<protein>
    <submittedName>
        <fullName evidence="5">Dolichyl-phosphate beta-D-mannosyltransferase</fullName>
    </submittedName>
</protein>
<dbReference type="InterPro" id="IPR001173">
    <property type="entry name" value="Glyco_trans_2-like"/>
</dbReference>
<dbReference type="Proteomes" id="UP000250918">
    <property type="component" value="Unassembled WGS sequence"/>
</dbReference>
<evidence type="ECO:0000256" key="3">
    <source>
        <dbReference type="ARBA" id="ARBA00022679"/>
    </source>
</evidence>
<dbReference type="GO" id="GO:0009247">
    <property type="term" value="P:glycolipid biosynthetic process"/>
    <property type="evidence" value="ECO:0007669"/>
    <property type="project" value="TreeGrafter"/>
</dbReference>
<evidence type="ECO:0000256" key="2">
    <source>
        <dbReference type="ARBA" id="ARBA00022676"/>
    </source>
</evidence>
<dbReference type="Gene3D" id="3.90.550.10">
    <property type="entry name" value="Spore Coat Polysaccharide Biosynthesis Protein SpsA, Chain A"/>
    <property type="match status" value="1"/>
</dbReference>
<dbReference type="EMBL" id="PQAP01000235">
    <property type="protein sequence ID" value="PWB67664.1"/>
    <property type="molecule type" value="Genomic_DNA"/>
</dbReference>
<dbReference type="Pfam" id="PF00535">
    <property type="entry name" value="Glycos_transf_2"/>
    <property type="match status" value="1"/>
</dbReference>
<dbReference type="AlphaFoldDB" id="A0A855WYS4"/>
<dbReference type="SUPFAM" id="SSF53448">
    <property type="entry name" value="Nucleotide-diphospho-sugar transferases"/>
    <property type="match status" value="1"/>
</dbReference>
<evidence type="ECO:0000259" key="4">
    <source>
        <dbReference type="Pfam" id="PF00535"/>
    </source>
</evidence>
<dbReference type="PANTHER" id="PTHR43398:SF1">
    <property type="entry name" value="DOLICHOL-PHOSPHATE MANNOSYLTRANSFERASE SUBUNIT 1"/>
    <property type="match status" value="1"/>
</dbReference>
<dbReference type="GO" id="GO:0004582">
    <property type="term" value="F:dolichyl-phosphate beta-D-mannosyltransferase activity"/>
    <property type="evidence" value="ECO:0007669"/>
    <property type="project" value="InterPro"/>
</dbReference>
<reference evidence="5 6" key="1">
    <citation type="journal article" date="2018" name="ISME J.">
        <title>A methanotrophic archaeon couples anaerobic oxidation of methane to Fe(III) reduction.</title>
        <authorList>
            <person name="Cai C."/>
            <person name="Leu A.O."/>
            <person name="Xie G.J."/>
            <person name="Guo J."/>
            <person name="Feng Y."/>
            <person name="Zhao J.X."/>
            <person name="Tyson G.W."/>
            <person name="Yuan Z."/>
            <person name="Hu S."/>
        </authorList>
    </citation>
    <scope>NUCLEOTIDE SEQUENCE [LARGE SCALE GENOMIC DNA]</scope>
    <source>
        <strain evidence="5">FeB_12</strain>
    </source>
</reference>
<feature type="domain" description="Glycosyltransferase 2-like" evidence="4">
    <location>
        <begin position="6"/>
        <end position="169"/>
    </location>
</feature>
<dbReference type="CDD" id="cd06442">
    <property type="entry name" value="DPM1_like"/>
    <property type="match status" value="1"/>
</dbReference>
<keyword evidence="3 5" id="KW-0808">Transferase</keyword>
<dbReference type="PANTHER" id="PTHR43398">
    <property type="entry name" value="DOLICHOL-PHOSPHATE MANNOSYLTRANSFERASE SUBUNIT 1"/>
    <property type="match status" value="1"/>
</dbReference>
<accession>A0A855WYS4</accession>
<comment type="caution">
    <text evidence="5">The sequence shown here is derived from an EMBL/GenBank/DDBJ whole genome shotgun (WGS) entry which is preliminary data.</text>
</comment>
<evidence type="ECO:0000256" key="1">
    <source>
        <dbReference type="ARBA" id="ARBA00006739"/>
    </source>
</evidence>
<dbReference type="InterPro" id="IPR029044">
    <property type="entry name" value="Nucleotide-diphossugar_trans"/>
</dbReference>
<proteinExistence type="inferred from homology"/>
<dbReference type="InterPro" id="IPR039528">
    <property type="entry name" value="DPM1-like"/>
</dbReference>
<keyword evidence="2 5" id="KW-0328">Glycosyltransferase</keyword>
<dbReference type="GO" id="GO:0016020">
    <property type="term" value="C:membrane"/>
    <property type="evidence" value="ECO:0007669"/>
    <property type="project" value="GOC"/>
</dbReference>
<comment type="similarity">
    <text evidence="1">Belongs to the glycosyltransferase 2 family.</text>
</comment>
<sequence length="239" mass="27883">MQRALVIFPTYNERDNIEKIVHAVLPMDPRIHVLIVDDNSPDGTGEIADRLAAEEPKVKVLHRERKEGLGRAYIAGFKWAIEQKFDFIFEMDADFSHGPEYLKDFLKEIQSHDLVIGSRYISGVNVINWPMSRLLLSYFANKYTRIVTGLRLFDATGGFKCFRREVLEAINLDDVHSTGYSFQIEMSMRAWKKGFRLKEIPIIFYERRAGTSKMSKRIVREAIWMVWLLRVKSIFGKFN</sequence>